<protein>
    <submittedName>
        <fullName evidence="1">Uncharacterized protein</fullName>
    </submittedName>
</protein>
<dbReference type="AlphaFoldDB" id="A0A8J7FVS8"/>
<sequence length="120" mass="14564">MERFLLCENPMNGNTSPIYILQTSNYSMLIDIIPYDELEDISFRSDDVYSLFTYLNPDGFKEHYMLKVVRFFNLNDIEVKENINEIKSQIMEAWNWYKTYMIWEDIRFDSSDNPERINFN</sequence>
<evidence type="ECO:0000313" key="1">
    <source>
        <dbReference type="EMBL" id="MBF0597326.1"/>
    </source>
</evidence>
<gene>
    <name evidence="1" type="ORF">IM532_07680</name>
</gene>
<accession>A0A8J7FVS8</accession>
<organism evidence="1 2">
    <name type="scientific">Faecalibacter rhinopitheci</name>
    <dbReference type="NCBI Taxonomy" id="2779678"/>
    <lineage>
        <taxon>Bacteria</taxon>
        <taxon>Pseudomonadati</taxon>
        <taxon>Bacteroidota</taxon>
        <taxon>Flavobacteriia</taxon>
        <taxon>Flavobacteriales</taxon>
        <taxon>Weeksellaceae</taxon>
        <taxon>Faecalibacter</taxon>
    </lineage>
</organism>
<dbReference type="EMBL" id="JADGIK010000004">
    <property type="protein sequence ID" value="MBF0597326.1"/>
    <property type="molecule type" value="Genomic_DNA"/>
</dbReference>
<keyword evidence="2" id="KW-1185">Reference proteome</keyword>
<evidence type="ECO:0000313" key="2">
    <source>
        <dbReference type="Proteomes" id="UP000608754"/>
    </source>
</evidence>
<reference evidence="1" key="1">
    <citation type="submission" date="2020-10" db="EMBL/GenBank/DDBJ databases">
        <authorList>
            <person name="Lu T."/>
            <person name="Wang Q."/>
            <person name="Han X."/>
        </authorList>
    </citation>
    <scope>NUCLEOTIDE SEQUENCE</scope>
    <source>
        <strain evidence="1">WQ 117</strain>
    </source>
</reference>
<dbReference type="Proteomes" id="UP000608754">
    <property type="component" value="Unassembled WGS sequence"/>
</dbReference>
<comment type="caution">
    <text evidence="1">The sequence shown here is derived from an EMBL/GenBank/DDBJ whole genome shotgun (WGS) entry which is preliminary data.</text>
</comment>
<name>A0A8J7FVS8_9FLAO</name>
<dbReference type="RefSeq" id="WP_194182870.1">
    <property type="nucleotide sequence ID" value="NZ_JADGIK010000004.1"/>
</dbReference>
<proteinExistence type="predicted"/>